<evidence type="ECO:0000313" key="1">
    <source>
        <dbReference type="EMBL" id="JAI07455.1"/>
    </source>
</evidence>
<accession>A0A0E9XXT0</accession>
<proteinExistence type="predicted"/>
<sequence>MTKTFWINHRIKTLTAIAPRRILHWRSPDVLQRGFIKKTLRNHKPVISN</sequence>
<organism evidence="1">
    <name type="scientific">Anguilla anguilla</name>
    <name type="common">European freshwater eel</name>
    <name type="synonym">Muraena anguilla</name>
    <dbReference type="NCBI Taxonomy" id="7936"/>
    <lineage>
        <taxon>Eukaryota</taxon>
        <taxon>Metazoa</taxon>
        <taxon>Chordata</taxon>
        <taxon>Craniata</taxon>
        <taxon>Vertebrata</taxon>
        <taxon>Euteleostomi</taxon>
        <taxon>Actinopterygii</taxon>
        <taxon>Neopterygii</taxon>
        <taxon>Teleostei</taxon>
        <taxon>Anguilliformes</taxon>
        <taxon>Anguillidae</taxon>
        <taxon>Anguilla</taxon>
    </lineage>
</organism>
<name>A0A0E9XXT0_ANGAN</name>
<reference evidence="1" key="2">
    <citation type="journal article" date="2015" name="Fish Shellfish Immunol.">
        <title>Early steps in the European eel (Anguilla anguilla)-Vibrio vulnificus interaction in the gills: Role of the RtxA13 toxin.</title>
        <authorList>
            <person name="Callol A."/>
            <person name="Pajuelo D."/>
            <person name="Ebbesson L."/>
            <person name="Teles M."/>
            <person name="MacKenzie S."/>
            <person name="Amaro C."/>
        </authorList>
    </citation>
    <scope>NUCLEOTIDE SEQUENCE</scope>
</reference>
<dbReference type="EMBL" id="GBXM01001123">
    <property type="protein sequence ID" value="JAI07455.1"/>
    <property type="molecule type" value="Transcribed_RNA"/>
</dbReference>
<reference evidence="1" key="1">
    <citation type="submission" date="2014-11" db="EMBL/GenBank/DDBJ databases">
        <authorList>
            <person name="Amaro Gonzalez C."/>
        </authorList>
    </citation>
    <scope>NUCLEOTIDE SEQUENCE</scope>
</reference>
<dbReference type="AlphaFoldDB" id="A0A0E9XXT0"/>
<protein>
    <submittedName>
        <fullName evidence="1">Uncharacterized protein</fullName>
    </submittedName>
</protein>